<keyword evidence="4" id="KW-1185">Reference proteome</keyword>
<name>A0A836CK31_9STRA</name>
<reference evidence="3" key="1">
    <citation type="submission" date="2021-02" db="EMBL/GenBank/DDBJ databases">
        <title>First Annotated Genome of the Yellow-green Alga Tribonema minus.</title>
        <authorList>
            <person name="Mahan K.M."/>
        </authorList>
    </citation>
    <scope>NUCLEOTIDE SEQUENCE</scope>
    <source>
        <strain evidence="3">UTEX B ZZ1240</strain>
    </source>
</reference>
<evidence type="ECO:0000256" key="2">
    <source>
        <dbReference type="SAM" id="SignalP"/>
    </source>
</evidence>
<feature type="signal peptide" evidence="2">
    <location>
        <begin position="1"/>
        <end position="20"/>
    </location>
</feature>
<accession>A0A836CK31</accession>
<comment type="caution">
    <text evidence="3">The sequence shown here is derived from an EMBL/GenBank/DDBJ whole genome shotgun (WGS) entry which is preliminary data.</text>
</comment>
<organism evidence="3 4">
    <name type="scientific">Tribonema minus</name>
    <dbReference type="NCBI Taxonomy" id="303371"/>
    <lineage>
        <taxon>Eukaryota</taxon>
        <taxon>Sar</taxon>
        <taxon>Stramenopiles</taxon>
        <taxon>Ochrophyta</taxon>
        <taxon>PX clade</taxon>
        <taxon>Xanthophyceae</taxon>
        <taxon>Tribonematales</taxon>
        <taxon>Tribonemataceae</taxon>
        <taxon>Tribonema</taxon>
    </lineage>
</organism>
<feature type="region of interest" description="Disordered" evidence="1">
    <location>
        <begin position="30"/>
        <end position="53"/>
    </location>
</feature>
<sequence>MPDWTRILVIILVLALGVIGAGVALTAVQTKSPHGSTAPTDAPESIATRAPGADTASSDMVAVAGNIIQKRKVALIPIMRGYQNVHDALKQMCLLEAHLFDSERACHDCLLKHLLTIQGLLEEAHSLVENGDKSLPVETDLQGLEQAVRGLHIEYFDSDRSPATRHTIACKIRRLRKPLMQVYGRPMVA</sequence>
<dbReference type="AlphaFoldDB" id="A0A836CK31"/>
<dbReference type="EMBL" id="JAFCMP010000112">
    <property type="protein sequence ID" value="KAG5186356.1"/>
    <property type="molecule type" value="Genomic_DNA"/>
</dbReference>
<evidence type="ECO:0000313" key="4">
    <source>
        <dbReference type="Proteomes" id="UP000664859"/>
    </source>
</evidence>
<keyword evidence="2" id="KW-0732">Signal</keyword>
<gene>
    <name evidence="3" type="ORF">JKP88DRAFT_240957</name>
</gene>
<evidence type="ECO:0000313" key="3">
    <source>
        <dbReference type="EMBL" id="KAG5186356.1"/>
    </source>
</evidence>
<evidence type="ECO:0000256" key="1">
    <source>
        <dbReference type="SAM" id="MobiDB-lite"/>
    </source>
</evidence>
<dbReference type="Proteomes" id="UP000664859">
    <property type="component" value="Unassembled WGS sequence"/>
</dbReference>
<protein>
    <submittedName>
        <fullName evidence="3">Uncharacterized protein</fullName>
    </submittedName>
</protein>
<proteinExistence type="predicted"/>
<feature type="chain" id="PRO_5032832981" evidence="2">
    <location>
        <begin position="21"/>
        <end position="189"/>
    </location>
</feature>
<feature type="compositionally biased region" description="Polar residues" evidence="1">
    <location>
        <begin position="30"/>
        <end position="39"/>
    </location>
</feature>